<dbReference type="Pfam" id="PF01636">
    <property type="entry name" value="APH"/>
    <property type="match status" value="1"/>
</dbReference>
<feature type="domain" description="Aminoglycoside phosphotransferase" evidence="1">
    <location>
        <begin position="38"/>
        <end position="275"/>
    </location>
</feature>
<proteinExistence type="predicted"/>
<dbReference type="Proteomes" id="UP000288892">
    <property type="component" value="Unassembled WGS sequence"/>
</dbReference>
<dbReference type="InterPro" id="IPR002575">
    <property type="entry name" value="Aminoglycoside_PTrfase"/>
</dbReference>
<reference evidence="2 3" key="1">
    <citation type="submission" date="2017-01" db="EMBL/GenBank/DDBJ databases">
        <title>The cable genome- insights into the physiology and evolution of filamentous bacteria capable of sulfide oxidation via long distance electron transfer.</title>
        <authorList>
            <person name="Schreiber L."/>
            <person name="Bjerg J.T."/>
            <person name="Boggild A."/>
            <person name="Van De Vossenberg J."/>
            <person name="Meysman F."/>
            <person name="Nielsen L.P."/>
            <person name="Schramm A."/>
            <person name="Kjeldsen K.U."/>
        </authorList>
    </citation>
    <scope>NUCLEOTIDE SEQUENCE [LARGE SCALE GENOMIC DNA]</scope>
    <source>
        <strain evidence="2">A5</strain>
    </source>
</reference>
<dbReference type="InterPro" id="IPR011009">
    <property type="entry name" value="Kinase-like_dom_sf"/>
</dbReference>
<dbReference type="GO" id="GO:0016740">
    <property type="term" value="F:transferase activity"/>
    <property type="evidence" value="ECO:0007669"/>
    <property type="project" value="UniProtKB-KW"/>
</dbReference>
<organism evidence="2 3">
    <name type="scientific">Candidatus Electrothrix marina</name>
    <dbReference type="NCBI Taxonomy" id="1859130"/>
    <lineage>
        <taxon>Bacteria</taxon>
        <taxon>Pseudomonadati</taxon>
        <taxon>Thermodesulfobacteriota</taxon>
        <taxon>Desulfobulbia</taxon>
        <taxon>Desulfobulbales</taxon>
        <taxon>Desulfobulbaceae</taxon>
        <taxon>Candidatus Electrothrix</taxon>
    </lineage>
</organism>
<gene>
    <name evidence="2" type="ORF">VU01_10148</name>
</gene>
<comment type="caution">
    <text evidence="2">The sequence shown here is derived from an EMBL/GenBank/DDBJ whole genome shotgun (WGS) entry which is preliminary data.</text>
</comment>
<evidence type="ECO:0000313" key="3">
    <source>
        <dbReference type="Proteomes" id="UP000288892"/>
    </source>
</evidence>
<dbReference type="EMBL" id="MTKS01000014">
    <property type="protein sequence ID" value="RWX52404.1"/>
    <property type="molecule type" value="Genomic_DNA"/>
</dbReference>
<protein>
    <submittedName>
        <fullName evidence="2">Phosphotransferase enzyme family protein</fullName>
    </submittedName>
</protein>
<keyword evidence="2" id="KW-0808">Transferase</keyword>
<evidence type="ECO:0000259" key="1">
    <source>
        <dbReference type="Pfam" id="PF01636"/>
    </source>
</evidence>
<dbReference type="SUPFAM" id="SSF56112">
    <property type="entry name" value="Protein kinase-like (PK-like)"/>
    <property type="match status" value="1"/>
</dbReference>
<dbReference type="Gene3D" id="3.90.1200.10">
    <property type="match status" value="1"/>
</dbReference>
<name>A0A444JH05_9BACT</name>
<keyword evidence="3" id="KW-1185">Reference proteome</keyword>
<dbReference type="AlphaFoldDB" id="A0A444JH05"/>
<accession>A0A444JH05</accession>
<sequence length="338" mass="39558">MSNGQYLGHVRRNDPLYGYLRHEIHPQTGRPPERAKYRVFRLNASNDVFLYEEKYSGAKFIGKFFRCDRTKDADKAAARLTHEFDNLQAMRGCGLTGAPHHVARPLGRNYALNSLLVTEICEGELLSTVILAAIHNGEQEKLFRRLTALAYFFSKLHNRTANGRKVDFQPSCDYTEHLIRKLLRIHGLKEKEADELRWLRDQWCRQQRMWEDRQVLVHGDATPENFKFTGGLNVSTFDLERAHRDDRVFDVGRIAGELKHFFLRDTGSKEAAEPFIGHFLWEYACHFPDRDKAFRSITARVPFYMGITLLRIARNSWIAQDYRRCLIYEAKECLRRFA</sequence>
<evidence type="ECO:0000313" key="2">
    <source>
        <dbReference type="EMBL" id="RWX52404.1"/>
    </source>
</evidence>